<feature type="region of interest" description="Disordered" evidence="1">
    <location>
        <begin position="950"/>
        <end position="969"/>
    </location>
</feature>
<dbReference type="Gene3D" id="3.40.50.2300">
    <property type="match status" value="2"/>
</dbReference>
<evidence type="ECO:0000313" key="3">
    <source>
        <dbReference type="Proteomes" id="UP001049518"/>
    </source>
</evidence>
<sequence length="969" mass="106553">MSDRNPVFAGIGTLVEVIRKLYERPRPFTWSQEREIRGDHPLPIIYLQHDGTTAGFLRSLETSILENAPDVPVLRVDAATAARHSLERWRLGPPPSTPDGQDGEDAAKAYERPREPPLLPLLDEARDGLSVHRTRGRRLSGFTRYRVADLLTGTKLEAPRTRDDKAEITAFLKQWAGGGARAPDGGGVAEALNRLVQQVASSPITLMFGLFWLGYRIARLSRLVPASVPGLARESHWFMRRQAMVVPKHSRNFLDFATRLTVGHRKPEMETSVKKLLVHAFLEDLRVIYRRRHFKVFPRLDGYRRTGYVVLLIGNATADNGAGELLGLINSVRNETGDFDPLLVIAAGEDPPPEPIEPGKIVYHPAKALLALQDWWRHLPDKRQTFASDARHLPFRLPPAAVPANEDRLPGDDLSVWRSDAFACRRALWLTRSSVLRVAGLGAVAVLLFPLSGFALRQLEAGCALRMPRLGSRVSVRAVTFGRDDVQCVGYSADKTQIFGSNERLRLVQKKVLDENEAARRSHAANPGRPYIGLVFFAAFTHKGSLQDTDHAVSEELEGLLLRQRIQNGKSSTEPLLEIIIANGGEKMREAPRVTRDMLLSLFRRDPRLLGVVGLDRTVVQTEEAITMFGGAGVPAFGTTLTGTGLEKRSPLYFQMVPSNRFQAILLAEYARSLRATRVVIYHPLGQGDDTYIGSLVKATKEKLREFRIPIGDISWADAGGDLHQACDVDRHKEIAFFAGRENEFSDFLRAITGGCADRGTLPAIVADDAISRFVANAGSRRSSALAGIPVSYVSLGSLLVLADSSCSEQGKASGAQGAAQLASFCSEYGALYKDLAAKLSAGEKPGLSWPAERVGLTFDAAGVFIDSVLSIRRDGPWAQAATLDRAAVAQRFREPGFASTGVTGLIDFVRSRAGDHRNLALLRIANIHDINERPVCVFMIGELYQPGQRRDPRTHCPVPGPLRSSARK</sequence>
<accession>A0ABX8QP99</accession>
<dbReference type="SUPFAM" id="SSF53822">
    <property type="entry name" value="Periplasmic binding protein-like I"/>
    <property type="match status" value="1"/>
</dbReference>
<dbReference type="EMBL" id="CP059572">
    <property type="protein sequence ID" value="QXJ19954.1"/>
    <property type="molecule type" value="Genomic_DNA"/>
</dbReference>
<dbReference type="RefSeq" id="WP_231332992.1">
    <property type="nucleotide sequence ID" value="NZ_CP059572.1"/>
</dbReference>
<feature type="region of interest" description="Disordered" evidence="1">
    <location>
        <begin position="86"/>
        <end position="106"/>
    </location>
</feature>
<dbReference type="Proteomes" id="UP001049518">
    <property type="component" value="Chromosome"/>
</dbReference>
<reference evidence="2" key="1">
    <citation type="submission" date="2020-07" db="EMBL/GenBank/DDBJ databases">
        <authorList>
            <person name="Tarantini F.S."/>
            <person name="Hong K.W."/>
            <person name="Chan K.G."/>
        </authorList>
    </citation>
    <scope>NUCLEOTIDE SEQUENCE</scope>
    <source>
        <strain evidence="2">32-07</strain>
    </source>
</reference>
<organism evidence="2 3">
    <name type="scientific">Actinomadura graeca</name>
    <dbReference type="NCBI Taxonomy" id="2750812"/>
    <lineage>
        <taxon>Bacteria</taxon>
        <taxon>Bacillati</taxon>
        <taxon>Actinomycetota</taxon>
        <taxon>Actinomycetes</taxon>
        <taxon>Streptosporangiales</taxon>
        <taxon>Thermomonosporaceae</taxon>
        <taxon>Actinomadura</taxon>
    </lineage>
</organism>
<evidence type="ECO:0008006" key="4">
    <source>
        <dbReference type="Google" id="ProtNLM"/>
    </source>
</evidence>
<evidence type="ECO:0000256" key="1">
    <source>
        <dbReference type="SAM" id="MobiDB-lite"/>
    </source>
</evidence>
<evidence type="ECO:0000313" key="2">
    <source>
        <dbReference type="EMBL" id="QXJ19954.1"/>
    </source>
</evidence>
<dbReference type="InterPro" id="IPR028082">
    <property type="entry name" value="Peripla_BP_I"/>
</dbReference>
<protein>
    <recommendedName>
        <fullName evidence="4">ABC transporter substrate-binding protein</fullName>
    </recommendedName>
</protein>
<gene>
    <name evidence="2" type="ORF">AGRA3207_000571</name>
</gene>
<proteinExistence type="predicted"/>
<name>A0ABX8QP99_9ACTN</name>
<keyword evidence="3" id="KW-1185">Reference proteome</keyword>